<gene>
    <name evidence="1" type="ORF">SIK69_07875</name>
</gene>
<accession>A0ABU4QLE6</accession>
<evidence type="ECO:0000313" key="2">
    <source>
        <dbReference type="Proteomes" id="UP001275664"/>
    </source>
</evidence>
<comment type="caution">
    <text evidence="1">The sequence shown here is derived from an EMBL/GenBank/DDBJ whole genome shotgun (WGS) entry which is preliminary data.</text>
</comment>
<dbReference type="EMBL" id="JAWXRD010000012">
    <property type="protein sequence ID" value="MDX6040115.1"/>
    <property type="molecule type" value="Genomic_DNA"/>
</dbReference>
<evidence type="ECO:0000313" key="1">
    <source>
        <dbReference type="EMBL" id="MDX6040115.1"/>
    </source>
</evidence>
<protein>
    <submittedName>
        <fullName evidence="1">Uncharacterized protein</fullName>
    </submittedName>
</protein>
<sequence length="62" mass="7221">SSLADHIRKNRSFERFFFVQILPPACRPAQAQRRRALASIPINKLSLLFAFDAYSSQYVLFF</sequence>
<dbReference type="Proteomes" id="UP001275664">
    <property type="component" value="Unassembled WGS sequence"/>
</dbReference>
<reference evidence="1 2" key="1">
    <citation type="submission" date="2023-11" db="EMBL/GenBank/DDBJ databases">
        <title>Scandinavium wanjuensis sp. nov., isolated from lettuce South Korea.</title>
        <authorList>
            <person name="Park J."/>
            <person name="Park S."/>
            <person name="Oh K.K."/>
            <person name="Cho G.S."/>
            <person name="Franz C.M.A.P."/>
        </authorList>
    </citation>
    <scope>NUCLEOTIDE SEQUENCE [LARGE SCALE GENOMIC DNA]</scope>
    <source>
        <strain evidence="1 2">V105_6</strain>
    </source>
</reference>
<keyword evidence="2" id="KW-1185">Reference proteome</keyword>
<feature type="non-terminal residue" evidence="1">
    <location>
        <position position="1"/>
    </location>
</feature>
<name>A0ABU4QLE6_9ENTR</name>
<organism evidence="1 2">
    <name type="scientific">Scandinavium lactucae</name>
    <dbReference type="NCBI Taxonomy" id="3095028"/>
    <lineage>
        <taxon>Bacteria</taxon>
        <taxon>Pseudomonadati</taxon>
        <taxon>Pseudomonadota</taxon>
        <taxon>Gammaproteobacteria</taxon>
        <taxon>Enterobacterales</taxon>
        <taxon>Enterobacteriaceae</taxon>
        <taxon>Scandinavium</taxon>
    </lineage>
</organism>
<dbReference type="RefSeq" id="WP_319785816.1">
    <property type="nucleotide sequence ID" value="NZ_JAWXRD010000012.1"/>
</dbReference>
<proteinExistence type="predicted"/>